<dbReference type="AlphaFoldDB" id="A0A1M5ES74"/>
<gene>
    <name evidence="1" type="ORF">SAMN05444008_112165</name>
</gene>
<accession>A0A1M5ES74</accession>
<protein>
    <submittedName>
        <fullName evidence="1">Uncharacterized protein</fullName>
    </submittedName>
</protein>
<reference evidence="1 2" key="1">
    <citation type="submission" date="2016-11" db="EMBL/GenBank/DDBJ databases">
        <authorList>
            <person name="Jaros S."/>
            <person name="Januszkiewicz K."/>
            <person name="Wedrychowicz H."/>
        </authorList>
    </citation>
    <scope>NUCLEOTIDE SEQUENCE [LARGE SCALE GENOMIC DNA]</scope>
    <source>
        <strain evidence="1 2">DSM 26897</strain>
    </source>
</reference>
<name>A0A1M5ES74_9BACT</name>
<proteinExistence type="predicted"/>
<keyword evidence="2" id="KW-1185">Reference proteome</keyword>
<evidence type="ECO:0000313" key="1">
    <source>
        <dbReference type="EMBL" id="SHF82037.1"/>
    </source>
</evidence>
<organism evidence="1 2">
    <name type="scientific">Cnuella takakiae</name>
    <dbReference type="NCBI Taxonomy" id="1302690"/>
    <lineage>
        <taxon>Bacteria</taxon>
        <taxon>Pseudomonadati</taxon>
        <taxon>Bacteroidota</taxon>
        <taxon>Chitinophagia</taxon>
        <taxon>Chitinophagales</taxon>
        <taxon>Chitinophagaceae</taxon>
        <taxon>Cnuella</taxon>
    </lineage>
</organism>
<sequence length="74" mass="8616">MLPLHLSTNFYFRCLLRNQWSIIDAQWSIVLPANPYICFPDCDFDGIALHQTYLKSIPCNPVPLPDKVILHYKP</sequence>
<dbReference type="Proteomes" id="UP000184368">
    <property type="component" value="Unassembled WGS sequence"/>
</dbReference>
<dbReference type="EMBL" id="FQUO01000012">
    <property type="protein sequence ID" value="SHF82037.1"/>
    <property type="molecule type" value="Genomic_DNA"/>
</dbReference>
<evidence type="ECO:0000313" key="2">
    <source>
        <dbReference type="Proteomes" id="UP000184368"/>
    </source>
</evidence>